<evidence type="ECO:0000313" key="7">
    <source>
        <dbReference type="Proteomes" id="UP000628854"/>
    </source>
</evidence>
<sequence>MSAGEIIKASGAALRNLRGVPASFRLTGMMLLRTEKGSIRFDLPDGRAVVFEGSEPGPHAVVKVHDFSFAKKALAGGDIGFAESYMDQDWSTSDLTALLEYFSANFEAAGRLAVGGTVVKALNKIRHLFNRNSRSGARRNIMAHYDLGNDFYSSWLDRSMTYSSGIFDRPNMSLEQAQAAKYDHIAKLIGAGPSSHILEIGCGWGGFAEHVAKVHGSRVTCLTISEAQHEFAIERMNREGLSDRVEIRLQDYRDHEGKYDGIASIEMFEAVGESYWPSFFAKVRDCLKEDAKAALQIITIRDDLFSRYRNRADFIQRYIFPGGMLPSEAVLKTSFDDACLRYDGVHYFGQDYARTLKMWTDRFEDAWSRIQSMGFDERFRRMWRYYLSYCEAGFRNGRINVGQFQVSRT</sequence>
<evidence type="ECO:0000256" key="1">
    <source>
        <dbReference type="ARBA" id="ARBA00010815"/>
    </source>
</evidence>
<dbReference type="PANTHER" id="PTHR43667">
    <property type="entry name" value="CYCLOPROPANE-FATTY-ACYL-PHOSPHOLIPID SYNTHASE"/>
    <property type="match status" value="1"/>
</dbReference>
<dbReference type="InterPro" id="IPR050723">
    <property type="entry name" value="CFA/CMAS"/>
</dbReference>
<reference evidence="7" key="1">
    <citation type="journal article" date="2019" name="Int. J. Syst. Evol. Microbiol.">
        <title>The Global Catalogue of Microorganisms (GCM) 10K type strain sequencing project: providing services to taxonomists for standard genome sequencing and annotation.</title>
        <authorList>
            <consortium name="The Broad Institute Genomics Platform"/>
            <consortium name="The Broad Institute Genome Sequencing Center for Infectious Disease"/>
            <person name="Wu L."/>
            <person name="Ma J."/>
        </authorList>
    </citation>
    <scope>NUCLEOTIDE SEQUENCE [LARGE SCALE GENOMIC DNA]</scope>
    <source>
        <strain evidence="7">CGMCC 1.15928</strain>
    </source>
</reference>
<proteinExistence type="inferred from homology"/>
<name>A0ABQ1J3H6_9PROT</name>
<protein>
    <submittedName>
        <fullName evidence="6">Cyclopropane-fatty-acyl-phospholipid synthase</fullName>
    </submittedName>
</protein>
<dbReference type="Proteomes" id="UP000628854">
    <property type="component" value="Unassembled WGS sequence"/>
</dbReference>
<dbReference type="InterPro" id="IPR003333">
    <property type="entry name" value="CMAS"/>
</dbReference>
<comment type="similarity">
    <text evidence="1">Belongs to the CFA/CMAS family.</text>
</comment>
<dbReference type="PANTHER" id="PTHR43667:SF2">
    <property type="entry name" value="FATTY ACID C-METHYL TRANSFERASE"/>
    <property type="match status" value="1"/>
</dbReference>
<dbReference type="CDD" id="cd02440">
    <property type="entry name" value="AdoMet_MTases"/>
    <property type="match status" value="1"/>
</dbReference>
<dbReference type="EMBL" id="BMKF01000001">
    <property type="protein sequence ID" value="GGB59010.1"/>
    <property type="molecule type" value="Genomic_DNA"/>
</dbReference>
<keyword evidence="2" id="KW-0489">Methyltransferase</keyword>
<dbReference type="SUPFAM" id="SSF53335">
    <property type="entry name" value="S-adenosyl-L-methionine-dependent methyltransferases"/>
    <property type="match status" value="1"/>
</dbReference>
<evidence type="ECO:0000256" key="4">
    <source>
        <dbReference type="ARBA" id="ARBA00022691"/>
    </source>
</evidence>
<evidence type="ECO:0000256" key="3">
    <source>
        <dbReference type="ARBA" id="ARBA00022679"/>
    </source>
</evidence>
<dbReference type="Gene3D" id="3.40.50.150">
    <property type="entry name" value="Vaccinia Virus protein VP39"/>
    <property type="match status" value="1"/>
</dbReference>
<dbReference type="Pfam" id="PF02353">
    <property type="entry name" value="CMAS"/>
    <property type="match status" value="1"/>
</dbReference>
<gene>
    <name evidence="6" type="ORF">GCM10011503_04280</name>
</gene>
<keyword evidence="7" id="KW-1185">Reference proteome</keyword>
<evidence type="ECO:0000313" key="6">
    <source>
        <dbReference type="EMBL" id="GGB59010.1"/>
    </source>
</evidence>
<evidence type="ECO:0000256" key="2">
    <source>
        <dbReference type="ARBA" id="ARBA00022603"/>
    </source>
</evidence>
<accession>A0ABQ1J3H6</accession>
<organism evidence="6 7">
    <name type="scientific">Henriciella pelagia</name>
    <dbReference type="NCBI Taxonomy" id="1977912"/>
    <lineage>
        <taxon>Bacteria</taxon>
        <taxon>Pseudomonadati</taxon>
        <taxon>Pseudomonadota</taxon>
        <taxon>Alphaproteobacteria</taxon>
        <taxon>Hyphomonadales</taxon>
        <taxon>Hyphomonadaceae</taxon>
        <taxon>Henriciella</taxon>
    </lineage>
</organism>
<dbReference type="PIRSF" id="PIRSF003085">
    <property type="entry name" value="CMAS"/>
    <property type="match status" value="1"/>
</dbReference>
<keyword evidence="4" id="KW-0949">S-adenosyl-L-methionine</keyword>
<dbReference type="InterPro" id="IPR029063">
    <property type="entry name" value="SAM-dependent_MTases_sf"/>
</dbReference>
<dbReference type="RefSeq" id="WP_084393814.1">
    <property type="nucleotide sequence ID" value="NZ_BMKF01000001.1"/>
</dbReference>
<keyword evidence="3" id="KW-0808">Transferase</keyword>
<comment type="caution">
    <text evidence="6">The sequence shown here is derived from an EMBL/GenBank/DDBJ whole genome shotgun (WGS) entry which is preliminary data.</text>
</comment>
<keyword evidence="5" id="KW-0443">Lipid metabolism</keyword>
<evidence type="ECO:0000256" key="5">
    <source>
        <dbReference type="ARBA" id="ARBA00023098"/>
    </source>
</evidence>